<evidence type="ECO:0000313" key="3">
    <source>
        <dbReference type="Proteomes" id="UP000270094"/>
    </source>
</evidence>
<dbReference type="SUPFAM" id="SSF56112">
    <property type="entry name" value="Protein kinase-like (PK-like)"/>
    <property type="match status" value="1"/>
</dbReference>
<gene>
    <name evidence="2" type="ORF">SVUK_LOCUS6606</name>
</gene>
<dbReference type="InterPro" id="IPR050235">
    <property type="entry name" value="CK1_Ser-Thr_kinase"/>
</dbReference>
<dbReference type="InterPro" id="IPR000719">
    <property type="entry name" value="Prot_kinase_dom"/>
</dbReference>
<dbReference type="OrthoDB" id="10020333at2759"/>
<dbReference type="Proteomes" id="UP000270094">
    <property type="component" value="Unassembled WGS sequence"/>
</dbReference>
<dbReference type="EMBL" id="UYYB01021198">
    <property type="protein sequence ID" value="VDM71608.1"/>
    <property type="molecule type" value="Genomic_DNA"/>
</dbReference>
<proteinExistence type="predicted"/>
<dbReference type="InterPro" id="IPR011009">
    <property type="entry name" value="Kinase-like_dom_sf"/>
</dbReference>
<dbReference type="PANTHER" id="PTHR11909">
    <property type="entry name" value="CASEIN KINASE-RELATED"/>
    <property type="match status" value="1"/>
</dbReference>
<reference evidence="2 3" key="1">
    <citation type="submission" date="2018-11" db="EMBL/GenBank/DDBJ databases">
        <authorList>
            <consortium name="Pathogen Informatics"/>
        </authorList>
    </citation>
    <scope>NUCLEOTIDE SEQUENCE [LARGE SCALE GENOMIC DNA]</scope>
</reference>
<dbReference type="GO" id="GO:0005524">
    <property type="term" value="F:ATP binding"/>
    <property type="evidence" value="ECO:0007669"/>
    <property type="project" value="InterPro"/>
</dbReference>
<dbReference type="AlphaFoldDB" id="A0A3P7KWH3"/>
<keyword evidence="3" id="KW-1185">Reference proteome</keyword>
<protein>
    <recommendedName>
        <fullName evidence="1">Protein kinase domain-containing protein</fullName>
    </recommendedName>
</protein>
<evidence type="ECO:0000313" key="2">
    <source>
        <dbReference type="EMBL" id="VDM71608.1"/>
    </source>
</evidence>
<dbReference type="GO" id="GO:0004672">
    <property type="term" value="F:protein kinase activity"/>
    <property type="evidence" value="ECO:0007669"/>
    <property type="project" value="InterPro"/>
</dbReference>
<accession>A0A3P7KWH3</accession>
<dbReference type="PROSITE" id="PS50011">
    <property type="entry name" value="PROTEIN_KINASE_DOM"/>
    <property type="match status" value="1"/>
</dbReference>
<dbReference type="Gene3D" id="1.10.510.10">
    <property type="entry name" value="Transferase(Phosphotransferase) domain 1"/>
    <property type="match status" value="1"/>
</dbReference>
<feature type="domain" description="Protein kinase" evidence="1">
    <location>
        <begin position="1"/>
        <end position="61"/>
    </location>
</feature>
<name>A0A3P7KWH3_STRVU</name>
<evidence type="ECO:0000259" key="1">
    <source>
        <dbReference type="PROSITE" id="PS50011"/>
    </source>
</evidence>
<organism evidence="2 3">
    <name type="scientific">Strongylus vulgaris</name>
    <name type="common">Blood worm</name>
    <dbReference type="NCBI Taxonomy" id="40348"/>
    <lineage>
        <taxon>Eukaryota</taxon>
        <taxon>Metazoa</taxon>
        <taxon>Ecdysozoa</taxon>
        <taxon>Nematoda</taxon>
        <taxon>Chromadorea</taxon>
        <taxon>Rhabditida</taxon>
        <taxon>Rhabditina</taxon>
        <taxon>Rhabditomorpha</taxon>
        <taxon>Strongyloidea</taxon>
        <taxon>Strongylidae</taxon>
        <taxon>Strongylus</taxon>
    </lineage>
</organism>
<sequence length="61" mass="7181">MVTAIRIAEQTLSGIRDLHIVRICGYIHRDIKPDNFAIGKEDDDTYHTVFILDFKFARKFR</sequence>